<evidence type="ECO:0000313" key="1">
    <source>
        <dbReference type="EMBL" id="CAE0320836.1"/>
    </source>
</evidence>
<dbReference type="AlphaFoldDB" id="A0A7S3MU58"/>
<sequence>MVQSSCESKVTDFDFQALANENVGGLDVPVDEPNRVHIVEGAQHLVGELDDMLFSESDFVGVVQKTHKSSWDGLHHDEEVQLAILFDQFSFDQLRHVRALQYGELAKNRNFTYGLLECLSMVLHHHVFDGHILASLSNFCKGDLSISTLPQRKFGLVFVDQVFPGGRQLALRLLLVFALGNNQALHLSSE</sequence>
<proteinExistence type="predicted"/>
<protein>
    <submittedName>
        <fullName evidence="1">Uncharacterized protein</fullName>
    </submittedName>
</protein>
<organism evidence="1">
    <name type="scientific">Strombidium inclinatum</name>
    <dbReference type="NCBI Taxonomy" id="197538"/>
    <lineage>
        <taxon>Eukaryota</taxon>
        <taxon>Sar</taxon>
        <taxon>Alveolata</taxon>
        <taxon>Ciliophora</taxon>
        <taxon>Intramacronucleata</taxon>
        <taxon>Spirotrichea</taxon>
        <taxon>Oligotrichia</taxon>
        <taxon>Strombidiidae</taxon>
        <taxon>Strombidium</taxon>
    </lineage>
</organism>
<gene>
    <name evidence="1" type="ORF">SINC0208_LOCUS1417</name>
</gene>
<accession>A0A7S3MU58</accession>
<dbReference type="EMBL" id="HBIH01003371">
    <property type="protein sequence ID" value="CAE0320836.1"/>
    <property type="molecule type" value="Transcribed_RNA"/>
</dbReference>
<reference evidence="1" key="1">
    <citation type="submission" date="2021-01" db="EMBL/GenBank/DDBJ databases">
        <authorList>
            <person name="Corre E."/>
            <person name="Pelletier E."/>
            <person name="Niang G."/>
            <person name="Scheremetjew M."/>
            <person name="Finn R."/>
            <person name="Kale V."/>
            <person name="Holt S."/>
            <person name="Cochrane G."/>
            <person name="Meng A."/>
            <person name="Brown T."/>
            <person name="Cohen L."/>
        </authorList>
    </citation>
    <scope>NUCLEOTIDE SEQUENCE</scope>
    <source>
        <strain evidence="1">S3</strain>
    </source>
</reference>
<name>A0A7S3MU58_9SPIT</name>
<dbReference type="AntiFam" id="ANF00226">
    <property type="entry name" value="Shadow ORF (opposite pknB)"/>
</dbReference>